<reference evidence="8" key="1">
    <citation type="journal article" date="2022" name="Cell">
        <title>Repeat-based holocentromeres influence genome architecture and karyotype evolution.</title>
        <authorList>
            <person name="Hofstatter P.G."/>
            <person name="Thangavel G."/>
            <person name="Lux T."/>
            <person name="Neumann P."/>
            <person name="Vondrak T."/>
            <person name="Novak P."/>
            <person name="Zhang M."/>
            <person name="Costa L."/>
            <person name="Castellani M."/>
            <person name="Scott A."/>
            <person name="Toegelov H."/>
            <person name="Fuchs J."/>
            <person name="Mata-Sucre Y."/>
            <person name="Dias Y."/>
            <person name="Vanzela A.L.L."/>
            <person name="Huettel B."/>
            <person name="Almeida C.C.S."/>
            <person name="Simkova H."/>
            <person name="Souza G."/>
            <person name="Pedrosa-Harand A."/>
            <person name="Macas J."/>
            <person name="Mayer K.F.X."/>
            <person name="Houben A."/>
            <person name="Marques A."/>
        </authorList>
    </citation>
    <scope>NUCLEOTIDE SEQUENCE</scope>
    <source>
        <strain evidence="8">RhyBre1mFocal</strain>
    </source>
</reference>
<comment type="similarity">
    <text evidence="2">Belongs to the glycosyltransferase 47 family.</text>
</comment>
<evidence type="ECO:0000256" key="5">
    <source>
        <dbReference type="ARBA" id="ARBA00023034"/>
    </source>
</evidence>
<dbReference type="InterPro" id="IPR040911">
    <property type="entry name" value="Exostosin_GT47"/>
</dbReference>
<evidence type="ECO:0000313" key="8">
    <source>
        <dbReference type="EMBL" id="KAJ1699355.1"/>
    </source>
</evidence>
<accession>A0A9Q0CSH9</accession>
<evidence type="ECO:0000256" key="6">
    <source>
        <dbReference type="SAM" id="Phobius"/>
    </source>
</evidence>
<keyword evidence="4" id="KW-0735">Signal-anchor</keyword>
<dbReference type="Proteomes" id="UP001151287">
    <property type="component" value="Unassembled WGS sequence"/>
</dbReference>
<keyword evidence="3" id="KW-0808">Transferase</keyword>
<evidence type="ECO:0000256" key="4">
    <source>
        <dbReference type="ARBA" id="ARBA00022968"/>
    </source>
</evidence>
<keyword evidence="5" id="KW-0333">Golgi apparatus</keyword>
<keyword evidence="9" id="KW-1185">Reference proteome</keyword>
<keyword evidence="3" id="KW-0328">Glycosyltransferase</keyword>
<dbReference type="OrthoDB" id="666475at2759"/>
<comment type="caution">
    <text evidence="8">The sequence shown here is derived from an EMBL/GenBank/DDBJ whole genome shotgun (WGS) entry which is preliminary data.</text>
</comment>
<protein>
    <recommendedName>
        <fullName evidence="7">Exostosin GT47 domain-containing protein</fullName>
    </recommendedName>
</protein>
<evidence type="ECO:0000256" key="3">
    <source>
        <dbReference type="ARBA" id="ARBA00022676"/>
    </source>
</evidence>
<dbReference type="InterPro" id="IPR004263">
    <property type="entry name" value="Exostosin"/>
</dbReference>
<comment type="subcellular location">
    <subcellularLocation>
        <location evidence="1">Golgi apparatus membrane</location>
        <topology evidence="1">Single-pass type II membrane protein</topology>
    </subcellularLocation>
</comment>
<keyword evidence="6" id="KW-0812">Transmembrane</keyword>
<dbReference type="PANTHER" id="PTHR11062">
    <property type="entry name" value="EXOSTOSIN HEPARAN SULFATE GLYCOSYLTRANSFERASE -RELATED"/>
    <property type="match status" value="1"/>
</dbReference>
<dbReference type="Pfam" id="PF03016">
    <property type="entry name" value="Exostosin_GT47"/>
    <property type="match status" value="1"/>
</dbReference>
<dbReference type="EMBL" id="JAMQYH010000002">
    <property type="protein sequence ID" value="KAJ1699355.1"/>
    <property type="molecule type" value="Genomic_DNA"/>
</dbReference>
<evidence type="ECO:0000256" key="2">
    <source>
        <dbReference type="ARBA" id="ARBA00010271"/>
    </source>
</evidence>
<name>A0A9Q0CSH9_9POAL</name>
<gene>
    <name evidence="8" type="ORF">LUZ63_007867</name>
</gene>
<keyword evidence="6" id="KW-1133">Transmembrane helix</keyword>
<keyword evidence="6" id="KW-0472">Membrane</keyword>
<sequence length="453" mass="52386">MEKHKGFHFISPKCIIPLLLASFLWIIVILSNPNFHVHLISSSSNHNDTSTVPYQSPRCNIDIVPFYIYDLPDQFNAARLRRCHYLHPRMEMCGFVANRGLGQPIAQRPSWYVTSEAMSELLFHARAETHPCRVYDPHIARMFYIPFYTGQYVSSVKEENNLTRRDATGVELAAYLSKFPSFHRQGGLDHFLIMGSRTWEGLRPENLMGTDFGTNRILRLPEFSNLTILTVDSDLYVKQPVQMGIPYPSYFHPSTSDEMVSWQETVRHTKRTQLFSYIGGVRPWSMSADIRSKLLKLCKSSDNCAVIECEKRTVCYEPNKIMDLMTQSHFCLQPSGDSPTRRAIFDSVLAGCVPVFFNKDTAYNQYPWYLPKHPDEWSVFIEPDHINQLEKVLKRIPEKKIKQMREVVIEMIPRVTYVHPNASRDEISFWDVVDVALAALTKQVKLAQHESMK</sequence>
<dbReference type="AlphaFoldDB" id="A0A9Q0CSH9"/>
<proteinExistence type="inferred from homology"/>
<dbReference type="PANTHER" id="PTHR11062:SF255">
    <property type="entry name" value="XYLOGLUCAN GALACTOSYLTRANSFERASE GT17-RELATED"/>
    <property type="match status" value="1"/>
</dbReference>
<organism evidence="8 9">
    <name type="scientific">Rhynchospora breviuscula</name>
    <dbReference type="NCBI Taxonomy" id="2022672"/>
    <lineage>
        <taxon>Eukaryota</taxon>
        <taxon>Viridiplantae</taxon>
        <taxon>Streptophyta</taxon>
        <taxon>Embryophyta</taxon>
        <taxon>Tracheophyta</taxon>
        <taxon>Spermatophyta</taxon>
        <taxon>Magnoliopsida</taxon>
        <taxon>Liliopsida</taxon>
        <taxon>Poales</taxon>
        <taxon>Cyperaceae</taxon>
        <taxon>Cyperoideae</taxon>
        <taxon>Rhynchosporeae</taxon>
        <taxon>Rhynchospora</taxon>
    </lineage>
</organism>
<dbReference type="GO" id="GO:0016757">
    <property type="term" value="F:glycosyltransferase activity"/>
    <property type="evidence" value="ECO:0007669"/>
    <property type="project" value="UniProtKB-KW"/>
</dbReference>
<dbReference type="GO" id="GO:0000139">
    <property type="term" value="C:Golgi membrane"/>
    <property type="evidence" value="ECO:0007669"/>
    <property type="project" value="UniProtKB-SubCell"/>
</dbReference>
<evidence type="ECO:0000313" key="9">
    <source>
        <dbReference type="Proteomes" id="UP001151287"/>
    </source>
</evidence>
<evidence type="ECO:0000256" key="1">
    <source>
        <dbReference type="ARBA" id="ARBA00004323"/>
    </source>
</evidence>
<feature type="transmembrane region" description="Helical" evidence="6">
    <location>
        <begin position="12"/>
        <end position="31"/>
    </location>
</feature>
<feature type="domain" description="Exostosin GT47" evidence="7">
    <location>
        <begin position="67"/>
        <end position="395"/>
    </location>
</feature>
<evidence type="ECO:0000259" key="7">
    <source>
        <dbReference type="Pfam" id="PF03016"/>
    </source>
</evidence>